<keyword evidence="4" id="KW-1133">Transmembrane helix</keyword>
<organism evidence="6 7">
    <name type="scientific">Pendulispora albinea</name>
    <dbReference type="NCBI Taxonomy" id="2741071"/>
    <lineage>
        <taxon>Bacteria</taxon>
        <taxon>Pseudomonadati</taxon>
        <taxon>Myxococcota</taxon>
        <taxon>Myxococcia</taxon>
        <taxon>Myxococcales</taxon>
        <taxon>Sorangiineae</taxon>
        <taxon>Pendulisporaceae</taxon>
        <taxon>Pendulispora</taxon>
    </lineage>
</organism>
<keyword evidence="7" id="KW-1185">Reference proteome</keyword>
<keyword evidence="6" id="KW-0808">Transferase</keyword>
<evidence type="ECO:0000256" key="2">
    <source>
        <dbReference type="ARBA" id="ARBA00022840"/>
    </source>
</evidence>
<dbReference type="EMBL" id="CP089984">
    <property type="protein sequence ID" value="WXB11293.1"/>
    <property type="molecule type" value="Genomic_DNA"/>
</dbReference>
<dbReference type="PANTHER" id="PTHR27001:SF931">
    <property type="entry name" value="OS11G0664100 PROTEIN"/>
    <property type="match status" value="1"/>
</dbReference>
<dbReference type="InterPro" id="IPR011009">
    <property type="entry name" value="Kinase-like_dom_sf"/>
</dbReference>
<feature type="region of interest" description="Disordered" evidence="3">
    <location>
        <begin position="520"/>
        <end position="646"/>
    </location>
</feature>
<feature type="compositionally biased region" description="Low complexity" evidence="3">
    <location>
        <begin position="623"/>
        <end position="635"/>
    </location>
</feature>
<dbReference type="SUPFAM" id="SSF56112">
    <property type="entry name" value="Protein kinase-like (PK-like)"/>
    <property type="match status" value="1"/>
</dbReference>
<dbReference type="GO" id="GO:0016301">
    <property type="term" value="F:kinase activity"/>
    <property type="evidence" value="ECO:0007669"/>
    <property type="project" value="UniProtKB-KW"/>
</dbReference>
<dbReference type="Gene3D" id="1.10.510.10">
    <property type="entry name" value="Transferase(Phosphotransferase) domain 1"/>
    <property type="match status" value="1"/>
</dbReference>
<dbReference type="RefSeq" id="WP_394820908.1">
    <property type="nucleotide sequence ID" value="NZ_CP089984.1"/>
</dbReference>
<keyword evidence="6" id="KW-0418">Kinase</keyword>
<evidence type="ECO:0000256" key="4">
    <source>
        <dbReference type="SAM" id="Phobius"/>
    </source>
</evidence>
<dbReference type="Proteomes" id="UP001370348">
    <property type="component" value="Chromosome"/>
</dbReference>
<keyword evidence="1" id="KW-0547">Nucleotide-binding</keyword>
<feature type="transmembrane region" description="Helical" evidence="4">
    <location>
        <begin position="483"/>
        <end position="502"/>
    </location>
</feature>
<name>A0ABZ2LN33_9BACT</name>
<evidence type="ECO:0000256" key="1">
    <source>
        <dbReference type="ARBA" id="ARBA00022741"/>
    </source>
</evidence>
<dbReference type="Pfam" id="PF00069">
    <property type="entry name" value="Pkinase"/>
    <property type="match status" value="1"/>
</dbReference>
<accession>A0ABZ2LN33</accession>
<feature type="region of interest" description="Disordered" evidence="3">
    <location>
        <begin position="408"/>
        <end position="428"/>
    </location>
</feature>
<protein>
    <submittedName>
        <fullName evidence="6">Protein kinase</fullName>
    </submittedName>
</protein>
<evidence type="ECO:0000313" key="7">
    <source>
        <dbReference type="Proteomes" id="UP001370348"/>
    </source>
</evidence>
<reference evidence="6 7" key="1">
    <citation type="submission" date="2021-12" db="EMBL/GenBank/DDBJ databases">
        <title>Discovery of the Pendulisporaceae a myxobacterial family with distinct sporulation behavior and unique specialized metabolism.</title>
        <authorList>
            <person name="Garcia R."/>
            <person name="Popoff A."/>
            <person name="Bader C.D."/>
            <person name="Loehr J."/>
            <person name="Walesch S."/>
            <person name="Walt C."/>
            <person name="Boldt J."/>
            <person name="Bunk B."/>
            <person name="Haeckl F.J.F.P.J."/>
            <person name="Gunesch A.P."/>
            <person name="Birkelbach J."/>
            <person name="Nuebel U."/>
            <person name="Pietschmann T."/>
            <person name="Bach T."/>
            <person name="Mueller R."/>
        </authorList>
    </citation>
    <scope>NUCLEOTIDE SEQUENCE [LARGE SCALE GENOMIC DNA]</scope>
    <source>
        <strain evidence="6 7">MSr11954</strain>
    </source>
</reference>
<evidence type="ECO:0000256" key="3">
    <source>
        <dbReference type="SAM" id="MobiDB-lite"/>
    </source>
</evidence>
<dbReference type="InterPro" id="IPR000719">
    <property type="entry name" value="Prot_kinase_dom"/>
</dbReference>
<feature type="compositionally biased region" description="Low complexity" evidence="3">
    <location>
        <begin position="547"/>
        <end position="557"/>
    </location>
</feature>
<dbReference type="PANTHER" id="PTHR27001">
    <property type="entry name" value="OS01G0253100 PROTEIN"/>
    <property type="match status" value="1"/>
</dbReference>
<keyword evidence="4" id="KW-0472">Membrane</keyword>
<dbReference type="SMART" id="SM00220">
    <property type="entry name" value="S_TKc"/>
    <property type="match status" value="1"/>
</dbReference>
<evidence type="ECO:0000259" key="5">
    <source>
        <dbReference type="PROSITE" id="PS50011"/>
    </source>
</evidence>
<evidence type="ECO:0000313" key="6">
    <source>
        <dbReference type="EMBL" id="WXB11293.1"/>
    </source>
</evidence>
<sequence>MTSVGKYTLLREFQDREAPTYAARCEGGDGAYELVAIERYATDITADAEDEATLEEAAHRAQVLTELYHPNLSTVRDVVVSGKDVLVVSSFVDGESYDSLMPGGKAFAECSFALKLAIVSDAVEGLASLHEFARGRGATLVHGGVTPRNVILCSDGRARLARVCNLFPEQVSPASPTLGYIAPELLDPSRQPEPSVDVFGAGVMLWEVLAGKRLAVQTNAPSLLLMEFEKGPPRGIPLESLAWAKAFIPIVERALARSDKRYADAEQMARAMRAVFEAAGPGVRARASVDEVAEFVERAAGDRIRERRAELGFTAPLPMHSSRATIAPKRSRTSIASIPEVHLPPPPRVARIKLSTMVDEDEYASPLRLAASDQDDNLAALAPIDPEGDTFLVDVRARELLYRGGEPTDERDALREAAAEDELRGAEVHHGALHDRALDHGAHGDAPAEGELSRFSSLSVFPAPQPTRTTEPLFEDRRGRRPLFWGGMALIVVLAVIFGYGLGRGQKNLARPAAAAPRLEVAQAEPPKPEPPKVAAVAEPSAPQPAAPSGADAPFAASETSTTQFEVLDAPRTEAAVLEVPREAPRASSRRTRPGHGGSRLSENAAASPAPATPAPGPEPGDSTSSASSSNPSNPEARQKFNPQGI</sequence>
<dbReference type="PROSITE" id="PS50011">
    <property type="entry name" value="PROTEIN_KINASE_DOM"/>
    <property type="match status" value="1"/>
</dbReference>
<feature type="domain" description="Protein kinase" evidence="5">
    <location>
        <begin position="1"/>
        <end position="276"/>
    </location>
</feature>
<proteinExistence type="predicted"/>
<keyword evidence="4" id="KW-0812">Transmembrane</keyword>
<keyword evidence="2" id="KW-0067">ATP-binding</keyword>
<gene>
    <name evidence="6" type="ORF">LZC94_25900</name>
</gene>